<dbReference type="RefSeq" id="WP_144701320.1">
    <property type="nucleotide sequence ID" value="NZ_VNJJ01000005.1"/>
</dbReference>
<dbReference type="PANTHER" id="PTHR33695">
    <property type="entry name" value="LIPOPROTEIN SIGNAL PEPTIDASE"/>
    <property type="match status" value="1"/>
</dbReference>
<evidence type="ECO:0000256" key="7">
    <source>
        <dbReference type="ARBA" id="ARBA00022989"/>
    </source>
</evidence>
<evidence type="ECO:0000256" key="6">
    <source>
        <dbReference type="ARBA" id="ARBA00022801"/>
    </source>
</evidence>
<dbReference type="PANTHER" id="PTHR33695:SF1">
    <property type="entry name" value="LIPOPROTEIN SIGNAL PEPTIDASE"/>
    <property type="match status" value="1"/>
</dbReference>
<dbReference type="GO" id="GO:0005886">
    <property type="term" value="C:plasma membrane"/>
    <property type="evidence" value="ECO:0007669"/>
    <property type="project" value="UniProtKB-SubCell"/>
</dbReference>
<dbReference type="UniPathway" id="UPA00665"/>
<dbReference type="EMBL" id="VNJJ01000005">
    <property type="protein sequence ID" value="TVY00601.1"/>
    <property type="molecule type" value="Genomic_DNA"/>
</dbReference>
<comment type="similarity">
    <text evidence="1 9 11">Belongs to the peptidase A8 family.</text>
</comment>
<dbReference type="EC" id="3.4.23.36" evidence="9"/>
<dbReference type="AlphaFoldDB" id="A0A559JL47"/>
<evidence type="ECO:0000256" key="3">
    <source>
        <dbReference type="ARBA" id="ARBA00022670"/>
    </source>
</evidence>
<evidence type="ECO:0000256" key="8">
    <source>
        <dbReference type="ARBA" id="ARBA00023136"/>
    </source>
</evidence>
<dbReference type="PROSITE" id="PS00855">
    <property type="entry name" value="SPASE_II"/>
    <property type="match status" value="1"/>
</dbReference>
<keyword evidence="3 9" id="KW-0645">Protease</keyword>
<dbReference type="HAMAP" id="MF_00161">
    <property type="entry name" value="LspA"/>
    <property type="match status" value="1"/>
</dbReference>
<keyword evidence="14" id="KW-1185">Reference proteome</keyword>
<evidence type="ECO:0000256" key="10">
    <source>
        <dbReference type="RuleBase" id="RU000594"/>
    </source>
</evidence>
<name>A0A559JL47_9BACL</name>
<dbReference type="NCBIfam" id="TIGR00077">
    <property type="entry name" value="lspA"/>
    <property type="match status" value="1"/>
</dbReference>
<dbReference type="PRINTS" id="PR00781">
    <property type="entry name" value="LIPOSIGPTASE"/>
</dbReference>
<comment type="function">
    <text evidence="9 10">This protein specifically catalyzes the removal of signal peptides from prolipoproteins.</text>
</comment>
<feature type="region of interest" description="Disordered" evidence="12">
    <location>
        <begin position="161"/>
        <end position="180"/>
    </location>
</feature>
<evidence type="ECO:0000256" key="2">
    <source>
        <dbReference type="ARBA" id="ARBA00022475"/>
    </source>
</evidence>
<feature type="transmembrane region" description="Helical" evidence="9">
    <location>
        <begin position="67"/>
        <end position="84"/>
    </location>
</feature>
<dbReference type="Pfam" id="PF01252">
    <property type="entry name" value="Peptidase_A8"/>
    <property type="match status" value="1"/>
</dbReference>
<gene>
    <name evidence="9 13" type="primary">lspA</name>
    <name evidence="13" type="ORF">FPZ45_11325</name>
</gene>
<dbReference type="GO" id="GO:0006508">
    <property type="term" value="P:proteolysis"/>
    <property type="evidence" value="ECO:0007669"/>
    <property type="project" value="UniProtKB-KW"/>
</dbReference>
<keyword evidence="2 9" id="KW-1003">Cell membrane</keyword>
<feature type="compositionally biased region" description="Basic and acidic residues" evidence="12">
    <location>
        <begin position="169"/>
        <end position="180"/>
    </location>
</feature>
<keyword evidence="6 9" id="KW-0378">Hydrolase</keyword>
<dbReference type="Proteomes" id="UP000316330">
    <property type="component" value="Unassembled WGS sequence"/>
</dbReference>
<sequence>MQRRIWPIWAYYAIAIVVLLIDYASKKVISRNVELNTESISVLGNFFLITHTRNRGAAFSMLQDQRWFFLVVTIAVVTGILWYLHRSFRTSRLLLLLALAVILGGAVGNFLDRALYGEVVDFLQFNFGSYTFPIFNLADTAICVGVGMVILDTLLTMKQENKSNGNGEQPRDASQEQHSV</sequence>
<feature type="transmembrane region" description="Helical" evidence="9">
    <location>
        <begin position="131"/>
        <end position="155"/>
    </location>
</feature>
<feature type="transmembrane region" description="Helical" evidence="9">
    <location>
        <begin position="7"/>
        <end position="25"/>
    </location>
</feature>
<organism evidence="13 14">
    <name type="scientific">Cohnella terricola</name>
    <dbReference type="NCBI Taxonomy" id="1289167"/>
    <lineage>
        <taxon>Bacteria</taxon>
        <taxon>Bacillati</taxon>
        <taxon>Bacillota</taxon>
        <taxon>Bacilli</taxon>
        <taxon>Bacillales</taxon>
        <taxon>Paenibacillaceae</taxon>
        <taxon>Cohnella</taxon>
    </lineage>
</organism>
<accession>A0A559JL47</accession>
<feature type="transmembrane region" description="Helical" evidence="9">
    <location>
        <begin position="93"/>
        <end position="111"/>
    </location>
</feature>
<evidence type="ECO:0000256" key="1">
    <source>
        <dbReference type="ARBA" id="ARBA00006139"/>
    </source>
</evidence>
<evidence type="ECO:0000256" key="4">
    <source>
        <dbReference type="ARBA" id="ARBA00022692"/>
    </source>
</evidence>
<feature type="active site" evidence="9">
    <location>
        <position position="139"/>
    </location>
</feature>
<dbReference type="GO" id="GO:0004190">
    <property type="term" value="F:aspartic-type endopeptidase activity"/>
    <property type="evidence" value="ECO:0007669"/>
    <property type="project" value="UniProtKB-UniRule"/>
</dbReference>
<comment type="pathway">
    <text evidence="9">Protein modification; lipoprotein biosynthesis (signal peptide cleavage).</text>
</comment>
<comment type="catalytic activity">
    <reaction evidence="9 10">
        <text>Release of signal peptides from bacterial membrane prolipoproteins. Hydrolyzes -Xaa-Yaa-Zaa-|-(S,diacylglyceryl)Cys-, in which Xaa is hydrophobic (preferably Leu), and Yaa (Ala or Ser) and Zaa (Gly or Ala) have small, neutral side chains.</text>
        <dbReference type="EC" id="3.4.23.36"/>
    </reaction>
</comment>
<evidence type="ECO:0000313" key="14">
    <source>
        <dbReference type="Proteomes" id="UP000316330"/>
    </source>
</evidence>
<evidence type="ECO:0000256" key="11">
    <source>
        <dbReference type="RuleBase" id="RU004181"/>
    </source>
</evidence>
<protein>
    <recommendedName>
        <fullName evidence="9">Lipoprotein signal peptidase</fullName>
        <ecNumber evidence="9">3.4.23.36</ecNumber>
    </recommendedName>
    <alternativeName>
        <fullName evidence="9">Prolipoprotein signal peptidase</fullName>
    </alternativeName>
    <alternativeName>
        <fullName evidence="9">Signal peptidase II</fullName>
        <shortName evidence="9">SPase II</shortName>
    </alternativeName>
</protein>
<feature type="active site" evidence="9">
    <location>
        <position position="121"/>
    </location>
</feature>
<proteinExistence type="inferred from homology"/>
<evidence type="ECO:0000256" key="5">
    <source>
        <dbReference type="ARBA" id="ARBA00022750"/>
    </source>
</evidence>
<dbReference type="InterPro" id="IPR001872">
    <property type="entry name" value="Peptidase_A8"/>
</dbReference>
<comment type="caution">
    <text evidence="13">The sequence shown here is derived from an EMBL/GenBank/DDBJ whole genome shotgun (WGS) entry which is preliminary data.</text>
</comment>
<keyword evidence="5 9" id="KW-0064">Aspartyl protease</keyword>
<comment type="subcellular location">
    <subcellularLocation>
        <location evidence="9">Cell membrane</location>
        <topology evidence="9">Multi-pass membrane protein</topology>
    </subcellularLocation>
</comment>
<keyword evidence="8 9" id="KW-0472">Membrane</keyword>
<dbReference type="OrthoDB" id="9810259at2"/>
<keyword evidence="4 9" id="KW-0812">Transmembrane</keyword>
<evidence type="ECO:0000313" key="13">
    <source>
        <dbReference type="EMBL" id="TVY00601.1"/>
    </source>
</evidence>
<keyword evidence="7 9" id="KW-1133">Transmembrane helix</keyword>
<reference evidence="13 14" key="1">
    <citation type="submission" date="2019-07" db="EMBL/GenBank/DDBJ databases">
        <authorList>
            <person name="Kim J."/>
        </authorList>
    </citation>
    <scope>NUCLEOTIDE SEQUENCE [LARGE SCALE GENOMIC DNA]</scope>
    <source>
        <strain evidence="13 14">G13</strain>
    </source>
</reference>
<evidence type="ECO:0000256" key="12">
    <source>
        <dbReference type="SAM" id="MobiDB-lite"/>
    </source>
</evidence>
<evidence type="ECO:0000256" key="9">
    <source>
        <dbReference type="HAMAP-Rule" id="MF_00161"/>
    </source>
</evidence>